<evidence type="ECO:0000313" key="2">
    <source>
        <dbReference type="EMBL" id="GES31196.1"/>
    </source>
</evidence>
<sequence>MPKTDHATPCRQFLHPGEVLREARDYHEYPDLPPVPAHLRAPRKRPPRAKGLLGKLSDILDKASQPSAGAVTPGRPSDSRLLNNRLIDNRMTRAAGNVAENLNEAQDNIEDALDDAANRALFGKTMEGDWSSMAGRFLVQVSNAGGSPRHQALTDRRLFVLTDHATGWREREPELEVAAPIQLSNIAELRPRPRMTFPRGRFDLVFVDGSWLALCCSFQEDMQALVTAFHGR</sequence>
<dbReference type="Proteomes" id="UP000325598">
    <property type="component" value="Unassembled WGS sequence"/>
</dbReference>
<comment type="caution">
    <text evidence="2">The sequence shown here is derived from an EMBL/GenBank/DDBJ whole genome shotgun (WGS) entry which is preliminary data.</text>
</comment>
<protein>
    <submittedName>
        <fullName evidence="2">Uncharacterized protein</fullName>
    </submittedName>
</protein>
<evidence type="ECO:0000256" key="1">
    <source>
        <dbReference type="SAM" id="MobiDB-lite"/>
    </source>
</evidence>
<feature type="region of interest" description="Disordered" evidence="1">
    <location>
        <begin position="32"/>
        <end position="51"/>
    </location>
</feature>
<accession>A0A5J4LI04</accession>
<dbReference type="AlphaFoldDB" id="A0A5J4LI04"/>
<dbReference type="OrthoDB" id="4106032at2"/>
<dbReference type="GeneID" id="96751883"/>
<proteinExistence type="predicted"/>
<evidence type="ECO:0000313" key="3">
    <source>
        <dbReference type="Proteomes" id="UP000325598"/>
    </source>
</evidence>
<keyword evidence="3" id="KW-1185">Reference proteome</keyword>
<dbReference type="RefSeq" id="WP_086720611.1">
    <property type="nucleotide sequence ID" value="NZ_BLAG01000010.1"/>
</dbReference>
<gene>
    <name evidence="2" type="ORF">San01_36830</name>
</gene>
<dbReference type="EMBL" id="BLAG01000010">
    <property type="protein sequence ID" value="GES31196.1"/>
    <property type="molecule type" value="Genomic_DNA"/>
</dbReference>
<reference evidence="2 3" key="1">
    <citation type="submission" date="2019-10" db="EMBL/GenBank/DDBJ databases">
        <title>Whole genome shotgun sequence of Streptomyces angustmyceticus NBRC 3934.</title>
        <authorList>
            <person name="Hosoyama A."/>
            <person name="Ichikawa N."/>
            <person name="Kimura A."/>
            <person name="Kitahashi Y."/>
            <person name="Komaki H."/>
            <person name="Uohara A."/>
        </authorList>
    </citation>
    <scope>NUCLEOTIDE SEQUENCE [LARGE SCALE GENOMIC DNA]</scope>
    <source>
        <strain evidence="2 3">NBRC 3934</strain>
    </source>
</reference>
<name>A0A5J4LI04_9ACTN</name>
<organism evidence="2 3">
    <name type="scientific">Streptomyces angustmyceticus</name>
    <dbReference type="NCBI Taxonomy" id="285578"/>
    <lineage>
        <taxon>Bacteria</taxon>
        <taxon>Bacillati</taxon>
        <taxon>Actinomycetota</taxon>
        <taxon>Actinomycetes</taxon>
        <taxon>Kitasatosporales</taxon>
        <taxon>Streptomycetaceae</taxon>
        <taxon>Streptomyces</taxon>
    </lineage>
</organism>